<evidence type="ECO:0000256" key="1">
    <source>
        <dbReference type="SAM" id="MobiDB-lite"/>
    </source>
</evidence>
<feature type="region of interest" description="Disordered" evidence="1">
    <location>
        <begin position="47"/>
        <end position="122"/>
    </location>
</feature>
<proteinExistence type="predicted"/>
<comment type="caution">
    <text evidence="2">The sequence shown here is derived from an EMBL/GenBank/DDBJ whole genome shotgun (WGS) entry which is preliminary data.</text>
</comment>
<dbReference type="Proteomes" id="UP001642464">
    <property type="component" value="Unassembled WGS sequence"/>
</dbReference>
<feature type="region of interest" description="Disordered" evidence="1">
    <location>
        <begin position="1"/>
        <end position="26"/>
    </location>
</feature>
<reference evidence="2 3" key="1">
    <citation type="submission" date="2024-02" db="EMBL/GenBank/DDBJ databases">
        <authorList>
            <person name="Chen Y."/>
            <person name="Shah S."/>
            <person name="Dougan E. K."/>
            <person name="Thang M."/>
            <person name="Chan C."/>
        </authorList>
    </citation>
    <scope>NUCLEOTIDE SEQUENCE [LARGE SCALE GENOMIC DNA]</scope>
</reference>
<evidence type="ECO:0000313" key="3">
    <source>
        <dbReference type="Proteomes" id="UP001642464"/>
    </source>
</evidence>
<gene>
    <name evidence="2" type="ORF">SCF082_LOCUS19204</name>
</gene>
<organism evidence="2 3">
    <name type="scientific">Durusdinium trenchii</name>
    <dbReference type="NCBI Taxonomy" id="1381693"/>
    <lineage>
        <taxon>Eukaryota</taxon>
        <taxon>Sar</taxon>
        <taxon>Alveolata</taxon>
        <taxon>Dinophyceae</taxon>
        <taxon>Suessiales</taxon>
        <taxon>Symbiodiniaceae</taxon>
        <taxon>Durusdinium</taxon>
    </lineage>
</organism>
<keyword evidence="3" id="KW-1185">Reference proteome</keyword>
<accession>A0ABP0KU56</accession>
<dbReference type="EMBL" id="CAXAMM010013091">
    <property type="protein sequence ID" value="CAK9030416.1"/>
    <property type="molecule type" value="Genomic_DNA"/>
</dbReference>
<protein>
    <submittedName>
        <fullName evidence="2">Uncharacterized protein</fullName>
    </submittedName>
</protein>
<evidence type="ECO:0000313" key="2">
    <source>
        <dbReference type="EMBL" id="CAK9030416.1"/>
    </source>
</evidence>
<name>A0ABP0KU56_9DINO</name>
<sequence>MWGATSTAQISPSSCESNSPGWKVTRTSYAMPGEVSAGQRLRRQLRAAQQHSEAMRRDAVDLSASLQRKAEASHVSSSPPSPAVEIAPHHFQRRPFAEGPLAQPRPNGAEGGHYLVPRRQENLRQIKPPRCYEVGRADVDDTVPKVADVEISWSMEGHCSYGRWDEPRS</sequence>
<feature type="compositionally biased region" description="Low complexity" evidence="1">
    <location>
        <begin position="73"/>
        <end position="86"/>
    </location>
</feature>